<dbReference type="RefSeq" id="WP_343942540.1">
    <property type="nucleotide sequence ID" value="NZ_BAAAHP010000099.1"/>
</dbReference>
<feature type="domain" description="Allantoicase" evidence="3">
    <location>
        <begin position="181"/>
        <end position="308"/>
    </location>
</feature>
<dbReference type="EMBL" id="BAAAHP010000099">
    <property type="protein sequence ID" value="GAA0940487.1"/>
    <property type="molecule type" value="Genomic_DNA"/>
</dbReference>
<dbReference type="NCBIfam" id="TIGR02961">
    <property type="entry name" value="allantoicase"/>
    <property type="match status" value="1"/>
</dbReference>
<comment type="similarity">
    <text evidence="1 2">Belongs to the allantoicase family.</text>
</comment>
<evidence type="ECO:0000256" key="2">
    <source>
        <dbReference type="HAMAP-Rule" id="MF_00813"/>
    </source>
</evidence>
<protein>
    <recommendedName>
        <fullName evidence="2">Probable allantoicase</fullName>
        <ecNumber evidence="2">3.5.3.4</ecNumber>
    </recommendedName>
    <alternativeName>
        <fullName evidence="2">Allantoate amidinohydrolase</fullName>
    </alternativeName>
</protein>
<evidence type="ECO:0000313" key="4">
    <source>
        <dbReference type="EMBL" id="GAA0940487.1"/>
    </source>
</evidence>
<accession>A0ABP4AS42</accession>
<dbReference type="EC" id="3.5.3.4" evidence="2"/>
<name>A0ABP4AS42_9PSEU</name>
<dbReference type="PIRSF" id="PIRSF016516">
    <property type="entry name" value="Allantoicase"/>
    <property type="match status" value="1"/>
</dbReference>
<dbReference type="Pfam" id="PF03561">
    <property type="entry name" value="Allantoicase"/>
    <property type="match status" value="2"/>
</dbReference>
<keyword evidence="5" id="KW-1185">Reference proteome</keyword>
<dbReference type="InterPro" id="IPR008979">
    <property type="entry name" value="Galactose-bd-like_sf"/>
</dbReference>
<dbReference type="Gene3D" id="2.60.120.260">
    <property type="entry name" value="Galactose-binding domain-like"/>
    <property type="match status" value="2"/>
</dbReference>
<comment type="pathway">
    <text evidence="2">Nitrogen metabolism; (S)-allantoin degradation; (S)-ureidoglycolate from allantoate (aminidohydrolase route): step 1/1.</text>
</comment>
<feature type="domain" description="Allantoicase" evidence="3">
    <location>
        <begin position="16"/>
        <end position="159"/>
    </location>
</feature>
<dbReference type="InterPro" id="IPR015908">
    <property type="entry name" value="Allantoicase_dom"/>
</dbReference>
<gene>
    <name evidence="2 4" type="primary">alc</name>
    <name evidence="4" type="ORF">GCM10009559_35490</name>
</gene>
<dbReference type="SUPFAM" id="SSF49785">
    <property type="entry name" value="Galactose-binding domain-like"/>
    <property type="match status" value="2"/>
</dbReference>
<keyword evidence="2" id="KW-0659">Purine metabolism</keyword>
<evidence type="ECO:0000259" key="3">
    <source>
        <dbReference type="Pfam" id="PF03561"/>
    </source>
</evidence>
<sequence>MADFRELPDLALRSLGGAVVHANDDAFAAKENLITPGRPAFDPTTFGAQGKVYDGWETRRRREPGHDEAVVRLGVSGVVRGVVVDTAWFTGNYPPEVAVDGAVADGTDDPVDWTPLVPRSPVAGDTENAFAVEHPGRITHVRLRIFPDGGVARLRVHGESLPDPELLDLLGTTDLAALVHGGRVVGCSNAFYGSPNNLLMPGPARHMGEGWENARRRDDGNDWVEVAFVAEAALVLAELDTSWFLHNAPGWAGLTGRTADGGTVELLERTPLRPDTRHRFRVPATPVTHVRMDVHPDGGMARLRLHGALTPGGRAELAARWSGSSGKPHSGP</sequence>
<dbReference type="PANTHER" id="PTHR12045:SF3">
    <property type="entry name" value="INACTIVE ALLANTOICASE-RELATED"/>
    <property type="match status" value="1"/>
</dbReference>
<dbReference type="HAMAP" id="MF_00813">
    <property type="entry name" value="Allantoicase"/>
    <property type="match status" value="1"/>
</dbReference>
<evidence type="ECO:0000313" key="5">
    <source>
        <dbReference type="Proteomes" id="UP001499967"/>
    </source>
</evidence>
<comment type="catalytic activity">
    <reaction evidence="2">
        <text>allantoate + H2O = (S)-ureidoglycolate + urea</text>
        <dbReference type="Rhea" id="RHEA:11016"/>
        <dbReference type="ChEBI" id="CHEBI:15377"/>
        <dbReference type="ChEBI" id="CHEBI:16199"/>
        <dbReference type="ChEBI" id="CHEBI:17536"/>
        <dbReference type="ChEBI" id="CHEBI:57296"/>
        <dbReference type="EC" id="3.5.3.4"/>
    </reaction>
</comment>
<dbReference type="PANTHER" id="PTHR12045">
    <property type="entry name" value="ALLANTOICASE"/>
    <property type="match status" value="1"/>
</dbReference>
<keyword evidence="2" id="KW-0378">Hydrolase</keyword>
<proteinExistence type="inferred from homology"/>
<comment type="caution">
    <text evidence="4">The sequence shown here is derived from an EMBL/GenBank/DDBJ whole genome shotgun (WGS) entry which is preliminary data.</text>
</comment>
<dbReference type="Proteomes" id="UP001499967">
    <property type="component" value="Unassembled WGS sequence"/>
</dbReference>
<dbReference type="InterPro" id="IPR005164">
    <property type="entry name" value="Allantoicase"/>
</dbReference>
<organism evidence="4 5">
    <name type="scientific">Pseudonocardia zijingensis</name>
    <dbReference type="NCBI Taxonomy" id="153376"/>
    <lineage>
        <taxon>Bacteria</taxon>
        <taxon>Bacillati</taxon>
        <taxon>Actinomycetota</taxon>
        <taxon>Actinomycetes</taxon>
        <taxon>Pseudonocardiales</taxon>
        <taxon>Pseudonocardiaceae</taxon>
        <taxon>Pseudonocardia</taxon>
    </lineage>
</organism>
<reference evidence="5" key="1">
    <citation type="journal article" date="2019" name="Int. J. Syst. Evol. Microbiol.">
        <title>The Global Catalogue of Microorganisms (GCM) 10K type strain sequencing project: providing services to taxonomists for standard genome sequencing and annotation.</title>
        <authorList>
            <consortium name="The Broad Institute Genomics Platform"/>
            <consortium name="The Broad Institute Genome Sequencing Center for Infectious Disease"/>
            <person name="Wu L."/>
            <person name="Ma J."/>
        </authorList>
    </citation>
    <scope>NUCLEOTIDE SEQUENCE [LARGE SCALE GENOMIC DNA]</scope>
    <source>
        <strain evidence="5">JCM 11117</strain>
    </source>
</reference>
<evidence type="ECO:0000256" key="1">
    <source>
        <dbReference type="ARBA" id="ARBA00009242"/>
    </source>
</evidence>